<keyword evidence="2" id="KW-0677">Repeat</keyword>
<feature type="non-terminal residue" evidence="4">
    <location>
        <position position="95"/>
    </location>
</feature>
<dbReference type="PANTHER" id="PTHR11364:SF27">
    <property type="entry name" value="SULFURTRANSFERASE"/>
    <property type="match status" value="1"/>
</dbReference>
<feature type="domain" description="Rhodanese" evidence="3">
    <location>
        <begin position="5"/>
        <end position="71"/>
    </location>
</feature>
<reference evidence="4 5" key="1">
    <citation type="submission" date="2021-07" db="EMBL/GenBank/DDBJ databases">
        <title>Paenibacillus radiodurans sp. nov., isolated from the southeastern edge of Tengger Desert.</title>
        <authorList>
            <person name="Zhang G."/>
        </authorList>
    </citation>
    <scope>NUCLEOTIDE SEQUENCE [LARGE SCALE GENOMIC DNA]</scope>
    <source>
        <strain evidence="4 5">CCM 7311</strain>
    </source>
</reference>
<evidence type="ECO:0000256" key="2">
    <source>
        <dbReference type="ARBA" id="ARBA00022737"/>
    </source>
</evidence>
<name>A0ABS7CNF4_9BACL</name>
<evidence type="ECO:0000259" key="3">
    <source>
        <dbReference type="PROSITE" id="PS50206"/>
    </source>
</evidence>
<feature type="non-terminal residue" evidence="4">
    <location>
        <position position="1"/>
    </location>
</feature>
<accession>A0ABS7CNF4</accession>
<evidence type="ECO:0000256" key="1">
    <source>
        <dbReference type="ARBA" id="ARBA00022679"/>
    </source>
</evidence>
<dbReference type="CDD" id="cd01448">
    <property type="entry name" value="TST_Repeat_1"/>
    <property type="match status" value="1"/>
</dbReference>
<dbReference type="Gene3D" id="3.40.250.10">
    <property type="entry name" value="Rhodanese-like domain"/>
    <property type="match status" value="1"/>
</dbReference>
<organism evidence="4 5">
    <name type="scientific">Paenibacillus sepulcri</name>
    <dbReference type="NCBI Taxonomy" id="359917"/>
    <lineage>
        <taxon>Bacteria</taxon>
        <taxon>Bacillati</taxon>
        <taxon>Bacillota</taxon>
        <taxon>Bacilli</taxon>
        <taxon>Bacillales</taxon>
        <taxon>Paenibacillaceae</taxon>
        <taxon>Paenibacillus</taxon>
    </lineage>
</organism>
<dbReference type="Pfam" id="PF00581">
    <property type="entry name" value="Rhodanese"/>
    <property type="match status" value="1"/>
</dbReference>
<keyword evidence="1" id="KW-0808">Transferase</keyword>
<sequence length="95" mass="10301">RHPLPDLAQLAAKLGSLGIGNGTTVVAYDDQGGAMASRLWWLLRYMGHDAEAYILDGGYTGREKAGYPLDSAVPEPNPQTFRLQVREGLTADVEE</sequence>
<dbReference type="EMBL" id="JAHZIK010003980">
    <property type="protein sequence ID" value="MBW7462476.1"/>
    <property type="molecule type" value="Genomic_DNA"/>
</dbReference>
<dbReference type="InterPro" id="IPR036873">
    <property type="entry name" value="Rhodanese-like_dom_sf"/>
</dbReference>
<comment type="caution">
    <text evidence="4">The sequence shown here is derived from an EMBL/GenBank/DDBJ whole genome shotgun (WGS) entry which is preliminary data.</text>
</comment>
<dbReference type="SUPFAM" id="SSF52821">
    <property type="entry name" value="Rhodanese/Cell cycle control phosphatase"/>
    <property type="match status" value="1"/>
</dbReference>
<proteinExistence type="predicted"/>
<dbReference type="Proteomes" id="UP001519887">
    <property type="component" value="Unassembled WGS sequence"/>
</dbReference>
<dbReference type="InterPro" id="IPR045078">
    <property type="entry name" value="TST/MPST-like"/>
</dbReference>
<dbReference type="InterPro" id="IPR001763">
    <property type="entry name" value="Rhodanese-like_dom"/>
</dbReference>
<evidence type="ECO:0000313" key="5">
    <source>
        <dbReference type="Proteomes" id="UP001519887"/>
    </source>
</evidence>
<keyword evidence="5" id="KW-1185">Reference proteome</keyword>
<dbReference type="PANTHER" id="PTHR11364">
    <property type="entry name" value="THIOSULFATE SULFERTANSFERASE"/>
    <property type="match status" value="1"/>
</dbReference>
<evidence type="ECO:0000313" key="4">
    <source>
        <dbReference type="EMBL" id="MBW7462476.1"/>
    </source>
</evidence>
<gene>
    <name evidence="4" type="ORF">K0U00_51340</name>
</gene>
<dbReference type="PROSITE" id="PS50206">
    <property type="entry name" value="RHODANESE_3"/>
    <property type="match status" value="1"/>
</dbReference>
<protein>
    <submittedName>
        <fullName evidence="4">Sulfurtransferase</fullName>
    </submittedName>
</protein>